<evidence type="ECO:0000313" key="1">
    <source>
        <dbReference type="EMBL" id="MER6274459.1"/>
    </source>
</evidence>
<sequence length="89" mass="9869">MSRPVLVARLLELDAAGVLTTAHVRAGAQVGGVNVRTVWRWLDAARTEGRLERRPRARLELSDRAWEVLAQEGGNASALHRHLSRCFST</sequence>
<protein>
    <recommendedName>
        <fullName evidence="3">Transposase</fullName>
    </recommendedName>
</protein>
<dbReference type="RefSeq" id="WP_351962673.1">
    <property type="nucleotide sequence ID" value="NZ_JBEOZM010000055.1"/>
</dbReference>
<dbReference type="Proteomes" id="UP001490365">
    <property type="component" value="Unassembled WGS sequence"/>
</dbReference>
<keyword evidence="2" id="KW-1185">Reference proteome</keyword>
<gene>
    <name evidence="1" type="ORF">ABT211_45655</name>
</gene>
<name>A0ABV1TXH4_9ACTN</name>
<dbReference type="EMBL" id="JBEOZM010000055">
    <property type="protein sequence ID" value="MER6274459.1"/>
    <property type="molecule type" value="Genomic_DNA"/>
</dbReference>
<proteinExistence type="predicted"/>
<accession>A0ABV1TXH4</accession>
<reference evidence="1 2" key="1">
    <citation type="submission" date="2024-06" db="EMBL/GenBank/DDBJ databases">
        <title>The Natural Products Discovery Center: Release of the First 8490 Sequenced Strains for Exploring Actinobacteria Biosynthetic Diversity.</title>
        <authorList>
            <person name="Kalkreuter E."/>
            <person name="Kautsar S.A."/>
            <person name="Yang D."/>
            <person name="Bader C.D."/>
            <person name="Teijaro C.N."/>
            <person name="Fluegel L."/>
            <person name="Davis C.M."/>
            <person name="Simpson J.R."/>
            <person name="Lauterbach L."/>
            <person name="Steele A.D."/>
            <person name="Gui C."/>
            <person name="Meng S."/>
            <person name="Li G."/>
            <person name="Viehrig K."/>
            <person name="Ye F."/>
            <person name="Su P."/>
            <person name="Kiefer A.F."/>
            <person name="Nichols A."/>
            <person name="Cepeda A.J."/>
            <person name="Yan W."/>
            <person name="Fan B."/>
            <person name="Jiang Y."/>
            <person name="Adhikari A."/>
            <person name="Zheng C.-J."/>
            <person name="Schuster L."/>
            <person name="Cowan T.M."/>
            <person name="Smanski M.J."/>
            <person name="Chevrette M.G."/>
            <person name="De Carvalho L.P.S."/>
            <person name="Shen B."/>
        </authorList>
    </citation>
    <scope>NUCLEOTIDE SEQUENCE [LARGE SCALE GENOMIC DNA]</scope>
    <source>
        <strain evidence="1 2">NPDC001694</strain>
    </source>
</reference>
<evidence type="ECO:0000313" key="2">
    <source>
        <dbReference type="Proteomes" id="UP001490365"/>
    </source>
</evidence>
<comment type="caution">
    <text evidence="1">The sequence shown here is derived from an EMBL/GenBank/DDBJ whole genome shotgun (WGS) entry which is preliminary data.</text>
</comment>
<evidence type="ECO:0008006" key="3">
    <source>
        <dbReference type="Google" id="ProtNLM"/>
    </source>
</evidence>
<organism evidence="1 2">
    <name type="scientific">Streptomyces sp. 900105755</name>
    <dbReference type="NCBI Taxonomy" id="3154389"/>
    <lineage>
        <taxon>Bacteria</taxon>
        <taxon>Bacillati</taxon>
        <taxon>Actinomycetota</taxon>
        <taxon>Actinomycetes</taxon>
        <taxon>Kitasatosporales</taxon>
        <taxon>Streptomycetaceae</taxon>
        <taxon>Streptomyces</taxon>
    </lineage>
</organism>